<evidence type="ECO:0000313" key="2">
    <source>
        <dbReference type="EMBL" id="VVD33820.1"/>
    </source>
</evidence>
<reference evidence="2 3" key="1">
    <citation type="submission" date="2019-08" db="EMBL/GenBank/DDBJ databases">
        <authorList>
            <person name="Herpell B J."/>
        </authorList>
    </citation>
    <scope>NUCLEOTIDE SEQUENCE [LARGE SCALE GENOMIC DNA]</scope>
    <source>
        <strain evidence="3">Msb3</strain>
    </source>
</reference>
<accession>A0A5Q4ZRG5</accession>
<evidence type="ECO:0000313" key="3">
    <source>
        <dbReference type="Proteomes" id="UP000325811"/>
    </source>
</evidence>
<feature type="region of interest" description="Disordered" evidence="1">
    <location>
        <begin position="112"/>
        <end position="168"/>
    </location>
</feature>
<dbReference type="AlphaFoldDB" id="A0A5Q4ZRG5"/>
<organism evidence="2 3">
    <name type="scientific">Paraburkholderia dioscoreae</name>
    <dbReference type="NCBI Taxonomy" id="2604047"/>
    <lineage>
        <taxon>Bacteria</taxon>
        <taxon>Pseudomonadati</taxon>
        <taxon>Pseudomonadota</taxon>
        <taxon>Betaproteobacteria</taxon>
        <taxon>Burkholderiales</taxon>
        <taxon>Burkholderiaceae</taxon>
        <taxon>Paraburkholderia</taxon>
    </lineage>
</organism>
<dbReference type="EMBL" id="LR699554">
    <property type="protein sequence ID" value="VVD33820.1"/>
    <property type="molecule type" value="Genomic_DNA"/>
</dbReference>
<gene>
    <name evidence="2" type="ORF">PDMSB3_2536</name>
</gene>
<dbReference type="Proteomes" id="UP000325811">
    <property type="component" value="Chromosome II"/>
</dbReference>
<feature type="compositionally biased region" description="Polar residues" evidence="1">
    <location>
        <begin position="152"/>
        <end position="168"/>
    </location>
</feature>
<proteinExistence type="predicted"/>
<evidence type="ECO:0000256" key="1">
    <source>
        <dbReference type="SAM" id="MobiDB-lite"/>
    </source>
</evidence>
<keyword evidence="3" id="KW-1185">Reference proteome</keyword>
<name>A0A5Q4ZRG5_9BURK</name>
<dbReference type="KEGG" id="pdio:PDMSB3_2536.1"/>
<protein>
    <submittedName>
        <fullName evidence="2">Uncharacterized protein</fullName>
    </submittedName>
</protein>
<feature type="compositionally biased region" description="Polar residues" evidence="1">
    <location>
        <begin position="117"/>
        <end position="126"/>
    </location>
</feature>
<sequence>MTSMSLLASAAFGVFQSVNSMIFTSSPCSLASRAAILSASICGLVAVPIFSVDESAAEAGETCNASVRPKAPMSEIAGVWKKRRTVDRKMRMVNSWDWGVVLIRGEPIHRHARASSKRTSFGSVSTHAGHMGNGNPQRAAQAARGSDRTRRSVSADSGRSDRSSPLSR</sequence>